<feature type="chain" id="PRO_5039428287" description="AMIN-like domain-containing protein" evidence="2">
    <location>
        <begin position="24"/>
        <end position="210"/>
    </location>
</feature>
<dbReference type="OrthoDB" id="3393679at2"/>
<dbReference type="EMBL" id="CP011853">
    <property type="protein sequence ID" value="ALG84012.1"/>
    <property type="molecule type" value="Genomic_DNA"/>
</dbReference>
<sequence>MNTDVRHRLALAGCAAVATLALTACGDAEPSSPPTRTTPVTTVTVTDEQGSPTPTTQNTSPTPTAEAVPTARLPLSAPAVGAALTVTDIRVGAHSGYDRVVVEFGGTGTPGYDLRFTDDPRQDGSGDPVSVPGRSVIQLVINGVRYPGDTGIPEFTGPKPVPGAGQVTQVNWFGVFEGQQRLFIGVDADKPAVRVSTLTSPTRLVLDIAH</sequence>
<feature type="region of interest" description="Disordered" evidence="1">
    <location>
        <begin position="27"/>
        <end position="67"/>
    </location>
</feature>
<name>A0A0N9N0C4_9ACTN</name>
<dbReference type="AlphaFoldDB" id="A0A0N9N0C4"/>
<feature type="compositionally biased region" description="Low complexity" evidence="1">
    <location>
        <begin position="34"/>
        <end position="64"/>
    </location>
</feature>
<evidence type="ECO:0000313" key="4">
    <source>
        <dbReference type="EMBL" id="ALG84012.1"/>
    </source>
</evidence>
<dbReference type="PATRIC" id="fig|1136941.3.peg.1055"/>
<dbReference type="KEGG" id="goq:ACH46_05150"/>
<protein>
    <recommendedName>
        <fullName evidence="3">AMIN-like domain-containing protein</fullName>
    </recommendedName>
</protein>
<organism evidence="4 5">
    <name type="scientific">Gordonia phthalatica</name>
    <dbReference type="NCBI Taxonomy" id="1136941"/>
    <lineage>
        <taxon>Bacteria</taxon>
        <taxon>Bacillati</taxon>
        <taxon>Actinomycetota</taxon>
        <taxon>Actinomycetes</taxon>
        <taxon>Mycobacteriales</taxon>
        <taxon>Gordoniaceae</taxon>
        <taxon>Gordonia</taxon>
    </lineage>
</organism>
<dbReference type="Proteomes" id="UP000063789">
    <property type="component" value="Chromosome"/>
</dbReference>
<reference evidence="4 5" key="2">
    <citation type="journal article" date="2017" name="Int. J. Syst. Evol. Microbiol.">
        <title>Gordonia phthalatica sp. nov., a di-n-butyl phthalate-degrading bacterium isolated from activated sludge.</title>
        <authorList>
            <person name="Jin D."/>
            <person name="Kong X."/>
            <person name="Jia M."/>
            <person name="Yu X."/>
            <person name="Wang X."/>
            <person name="Zhuang X."/>
            <person name="Deng Y."/>
            <person name="Bai Z."/>
        </authorList>
    </citation>
    <scope>NUCLEOTIDE SEQUENCE [LARGE SCALE GENOMIC DNA]</scope>
    <source>
        <strain evidence="4 5">QH-11</strain>
    </source>
</reference>
<evidence type="ECO:0000313" key="5">
    <source>
        <dbReference type="Proteomes" id="UP000063789"/>
    </source>
</evidence>
<evidence type="ECO:0000256" key="1">
    <source>
        <dbReference type="SAM" id="MobiDB-lite"/>
    </source>
</evidence>
<feature type="domain" description="AMIN-like" evidence="3">
    <location>
        <begin position="85"/>
        <end position="210"/>
    </location>
</feature>
<dbReference type="Pfam" id="PF24837">
    <property type="entry name" value="AMIN-like"/>
    <property type="match status" value="1"/>
</dbReference>
<accession>A0A0N9N0C4</accession>
<feature type="signal peptide" evidence="2">
    <location>
        <begin position="1"/>
        <end position="23"/>
    </location>
</feature>
<evidence type="ECO:0000259" key="3">
    <source>
        <dbReference type="Pfam" id="PF24837"/>
    </source>
</evidence>
<dbReference type="InterPro" id="IPR056303">
    <property type="entry name" value="AMIN-like"/>
</dbReference>
<dbReference type="PROSITE" id="PS51257">
    <property type="entry name" value="PROKAR_LIPOPROTEIN"/>
    <property type="match status" value="1"/>
</dbReference>
<keyword evidence="2" id="KW-0732">Signal</keyword>
<dbReference type="STRING" id="1136941.ACH46_05150"/>
<gene>
    <name evidence="4" type="ORF">ACH46_05150</name>
</gene>
<evidence type="ECO:0000256" key="2">
    <source>
        <dbReference type="SAM" id="SignalP"/>
    </source>
</evidence>
<proteinExistence type="predicted"/>
<keyword evidence="5" id="KW-1185">Reference proteome</keyword>
<dbReference type="RefSeq" id="WP_062391975.1">
    <property type="nucleotide sequence ID" value="NZ_CP011853.1"/>
</dbReference>
<reference evidence="5" key="1">
    <citation type="submission" date="2015-06" db="EMBL/GenBank/DDBJ databases">
        <title>Complete genome sequence and metabolic analysis of phthalate degradation pathway in Gordonia sp. QH-11.</title>
        <authorList>
            <person name="Jin D."/>
            <person name="Kong X."/>
            <person name="Bai Z."/>
        </authorList>
    </citation>
    <scope>NUCLEOTIDE SEQUENCE [LARGE SCALE GENOMIC DNA]</scope>
    <source>
        <strain evidence="5">QH-11</strain>
    </source>
</reference>